<accession>A0A2P5YCL5</accession>
<sequence>MALEKQYGDADKSVAKSHQYCRTDKRRNIISEVLGIILIAKMKQSVLRKIHSTTLLNHPHVDHTQDDLGDIWPTNVSVEDCSDVLRRPKCRARQINNMAMGRALDIIGVVSADDSSALSVLSRCERGVRGCIVRLKREKSPSSDSHHRYLASCEISLKTQGIELQGKLRVNGLDDGAHCKSKIRMASLDRSAREGGGTDGGEGGGRRTRDRWSGGSGGEKGNRGQASGAWCDLLVKASLGEGRARGWKMGSGYKRGCRPREKGEGEGGGWCKRQ</sequence>
<feature type="region of interest" description="Disordered" evidence="1">
    <location>
        <begin position="187"/>
        <end position="226"/>
    </location>
</feature>
<dbReference type="Proteomes" id="UP000239757">
    <property type="component" value="Unassembled WGS sequence"/>
</dbReference>
<organism evidence="2 3">
    <name type="scientific">Gossypium barbadense</name>
    <name type="common">Sea Island cotton</name>
    <name type="synonym">Hibiscus barbadensis</name>
    <dbReference type="NCBI Taxonomy" id="3634"/>
    <lineage>
        <taxon>Eukaryota</taxon>
        <taxon>Viridiplantae</taxon>
        <taxon>Streptophyta</taxon>
        <taxon>Embryophyta</taxon>
        <taxon>Tracheophyta</taxon>
        <taxon>Spermatophyta</taxon>
        <taxon>Magnoliopsida</taxon>
        <taxon>eudicotyledons</taxon>
        <taxon>Gunneridae</taxon>
        <taxon>Pentapetalae</taxon>
        <taxon>rosids</taxon>
        <taxon>malvids</taxon>
        <taxon>Malvales</taxon>
        <taxon>Malvaceae</taxon>
        <taxon>Malvoideae</taxon>
        <taxon>Gossypium</taxon>
    </lineage>
</organism>
<protein>
    <submittedName>
        <fullName evidence="2">Uncharacterized protein</fullName>
    </submittedName>
</protein>
<dbReference type="EMBL" id="KZ663358">
    <property type="protein sequence ID" value="PPS13353.1"/>
    <property type="molecule type" value="Genomic_DNA"/>
</dbReference>
<feature type="region of interest" description="Disordered" evidence="1">
    <location>
        <begin position="249"/>
        <end position="274"/>
    </location>
</feature>
<evidence type="ECO:0000313" key="3">
    <source>
        <dbReference type="Proteomes" id="UP000239757"/>
    </source>
</evidence>
<proteinExistence type="predicted"/>
<evidence type="ECO:0000256" key="1">
    <source>
        <dbReference type="SAM" id="MobiDB-lite"/>
    </source>
</evidence>
<name>A0A2P5YCL5_GOSBA</name>
<feature type="compositionally biased region" description="Gly residues" evidence="1">
    <location>
        <begin position="194"/>
        <end position="203"/>
    </location>
</feature>
<reference evidence="2 3" key="1">
    <citation type="submission" date="2015-01" db="EMBL/GenBank/DDBJ databases">
        <title>Genome of allotetraploid Gossypium barbadense reveals genomic plasticity and fiber elongation in cotton evolution.</title>
        <authorList>
            <person name="Chen X."/>
            <person name="Liu X."/>
            <person name="Zhao B."/>
            <person name="Zheng H."/>
            <person name="Hu Y."/>
            <person name="Lu G."/>
            <person name="Yang C."/>
            <person name="Chen J."/>
            <person name="Shan C."/>
            <person name="Zhang L."/>
            <person name="Zhou Y."/>
            <person name="Wang L."/>
            <person name="Guo W."/>
            <person name="Bai Y."/>
            <person name="Ruan J."/>
            <person name="Shangguan X."/>
            <person name="Mao Y."/>
            <person name="Jiang J."/>
            <person name="Zhu Y."/>
            <person name="Lei J."/>
            <person name="Kang H."/>
            <person name="Chen S."/>
            <person name="He X."/>
            <person name="Wang R."/>
            <person name="Wang Y."/>
            <person name="Chen J."/>
            <person name="Wang L."/>
            <person name="Yu S."/>
            <person name="Wang B."/>
            <person name="Wei J."/>
            <person name="Song S."/>
            <person name="Lu X."/>
            <person name="Gao Z."/>
            <person name="Gu W."/>
            <person name="Deng X."/>
            <person name="Ma D."/>
            <person name="Wang S."/>
            <person name="Liang W."/>
            <person name="Fang L."/>
            <person name="Cai C."/>
            <person name="Zhu X."/>
            <person name="Zhou B."/>
            <person name="Zhang Y."/>
            <person name="Chen Z."/>
            <person name="Xu S."/>
            <person name="Zhu R."/>
            <person name="Wang S."/>
            <person name="Zhang T."/>
            <person name="Zhao G."/>
        </authorList>
    </citation>
    <scope>NUCLEOTIDE SEQUENCE [LARGE SCALE GENOMIC DNA]</scope>
    <source>
        <strain evidence="3">cv. Xinhai21</strain>
        <tissue evidence="2">Leaf</tissue>
    </source>
</reference>
<gene>
    <name evidence="2" type="ORF">GOBAR_AA07222</name>
</gene>
<evidence type="ECO:0000313" key="2">
    <source>
        <dbReference type="EMBL" id="PPS13353.1"/>
    </source>
</evidence>
<dbReference type="AlphaFoldDB" id="A0A2P5YCL5"/>